<evidence type="ECO:0000256" key="1">
    <source>
        <dbReference type="ARBA" id="ARBA00008812"/>
    </source>
</evidence>
<dbReference type="Pfam" id="PF04264">
    <property type="entry name" value="YceI"/>
    <property type="match status" value="1"/>
</dbReference>
<dbReference type="Gene3D" id="2.40.128.110">
    <property type="entry name" value="Lipid/polyisoprenoid-binding, YceI-like"/>
    <property type="match status" value="1"/>
</dbReference>
<evidence type="ECO:0000256" key="2">
    <source>
        <dbReference type="SAM" id="MobiDB-lite"/>
    </source>
</evidence>
<feature type="region of interest" description="Disordered" evidence="2">
    <location>
        <begin position="1"/>
        <end position="20"/>
    </location>
</feature>
<dbReference type="AlphaFoldDB" id="A0A428ZF75"/>
<dbReference type="PANTHER" id="PTHR34406:SF1">
    <property type="entry name" value="PROTEIN YCEI"/>
    <property type="match status" value="1"/>
</dbReference>
<dbReference type="SMART" id="SM00867">
    <property type="entry name" value="YceI"/>
    <property type="match status" value="1"/>
</dbReference>
<dbReference type="InterPro" id="IPR036761">
    <property type="entry name" value="TTHA0802/YceI-like_sf"/>
</dbReference>
<dbReference type="InterPro" id="IPR007372">
    <property type="entry name" value="Lipid/polyisoprenoid-bd_YceI"/>
</dbReference>
<dbReference type="EMBL" id="QHKI01000008">
    <property type="protein sequence ID" value="RSM86620.1"/>
    <property type="molecule type" value="Genomic_DNA"/>
</dbReference>
<comment type="caution">
    <text evidence="4">The sequence shown here is derived from an EMBL/GenBank/DDBJ whole genome shotgun (WGS) entry which is preliminary data.</text>
</comment>
<evidence type="ECO:0000313" key="4">
    <source>
        <dbReference type="EMBL" id="RSM86620.1"/>
    </source>
</evidence>
<protein>
    <submittedName>
        <fullName evidence="4">YceI family protein</fullName>
    </submittedName>
</protein>
<feature type="domain" description="Lipid/polyisoprenoid-binding YceI-like" evidence="3">
    <location>
        <begin position="58"/>
        <end position="211"/>
    </location>
</feature>
<accession>A0A428ZF75</accession>
<evidence type="ECO:0000259" key="3">
    <source>
        <dbReference type="SMART" id="SM00867"/>
    </source>
</evidence>
<organism evidence="4 5">
    <name type="scientific">Kibdelosporangium aridum</name>
    <dbReference type="NCBI Taxonomy" id="2030"/>
    <lineage>
        <taxon>Bacteria</taxon>
        <taxon>Bacillati</taxon>
        <taxon>Actinomycetota</taxon>
        <taxon>Actinomycetes</taxon>
        <taxon>Pseudonocardiales</taxon>
        <taxon>Pseudonocardiaceae</taxon>
        <taxon>Kibdelosporangium</taxon>
    </lineage>
</organism>
<dbReference type="SUPFAM" id="SSF101874">
    <property type="entry name" value="YceI-like"/>
    <property type="match status" value="1"/>
</dbReference>
<evidence type="ECO:0000313" key="5">
    <source>
        <dbReference type="Proteomes" id="UP000287547"/>
    </source>
</evidence>
<comment type="similarity">
    <text evidence="1">Belongs to the UPF0312 family.</text>
</comment>
<gene>
    <name evidence="4" type="ORF">DMH04_13345</name>
</gene>
<dbReference type="Proteomes" id="UP000287547">
    <property type="component" value="Unassembled WGS sequence"/>
</dbReference>
<proteinExistence type="inferred from homology"/>
<sequence>MPGAEVHVAERTTCSNGGTPTKVHMGADSWSMCRSAAHRQARRMTQRGITDHTPIVGDYRIDQTRSKIKFVTRHMLGLAKVRGTFQLREGYIYVADSLEESAARATIAADSIDTRNSVRDTTVCQQYLDVANYPDIVFASTGMENTGSGWVLHGRLTVCGETRPVDLHITNVGEGLRVTATCVVDRYEFGITKMRGLTGRRLAFTLEIVANLST</sequence>
<name>A0A428ZF75_KIBAR</name>
<reference evidence="4 5" key="1">
    <citation type="submission" date="2018-05" db="EMBL/GenBank/DDBJ databases">
        <title>Evolution of GPA BGCs.</title>
        <authorList>
            <person name="Waglechner N."/>
            <person name="Wright G.D."/>
        </authorList>
    </citation>
    <scope>NUCLEOTIDE SEQUENCE [LARGE SCALE GENOMIC DNA]</scope>
    <source>
        <strain evidence="4 5">A82846</strain>
    </source>
</reference>
<dbReference type="PANTHER" id="PTHR34406">
    <property type="entry name" value="PROTEIN YCEI"/>
    <property type="match status" value="1"/>
</dbReference>